<keyword evidence="2 6" id="KW-0812">Transmembrane</keyword>
<dbReference type="PANTHER" id="PTHR30071:SF1">
    <property type="entry name" value="CYTOCHROME B_B6 PROTEIN-RELATED"/>
    <property type="match status" value="1"/>
</dbReference>
<dbReference type="InterPro" id="IPR002541">
    <property type="entry name" value="Cyt_c_assembly"/>
</dbReference>
<dbReference type="EMBL" id="AUZX01016116">
    <property type="protein sequence ID" value="EQD26678.1"/>
    <property type="molecule type" value="Genomic_DNA"/>
</dbReference>
<evidence type="ECO:0000256" key="3">
    <source>
        <dbReference type="ARBA" id="ARBA00022748"/>
    </source>
</evidence>
<dbReference type="AlphaFoldDB" id="T0Y122"/>
<dbReference type="PANTHER" id="PTHR30071">
    <property type="entry name" value="HEME EXPORTER PROTEIN C"/>
    <property type="match status" value="1"/>
</dbReference>
<keyword evidence="4 6" id="KW-1133">Transmembrane helix</keyword>
<organism evidence="8">
    <name type="scientific">mine drainage metagenome</name>
    <dbReference type="NCBI Taxonomy" id="410659"/>
    <lineage>
        <taxon>unclassified sequences</taxon>
        <taxon>metagenomes</taxon>
        <taxon>ecological metagenomes</taxon>
    </lineage>
</organism>
<feature type="non-terminal residue" evidence="8">
    <location>
        <position position="218"/>
    </location>
</feature>
<evidence type="ECO:0000256" key="4">
    <source>
        <dbReference type="ARBA" id="ARBA00022989"/>
    </source>
</evidence>
<keyword evidence="5 6" id="KW-0472">Membrane</keyword>
<evidence type="ECO:0000256" key="2">
    <source>
        <dbReference type="ARBA" id="ARBA00022692"/>
    </source>
</evidence>
<proteinExistence type="predicted"/>
<dbReference type="Pfam" id="PF01578">
    <property type="entry name" value="Cytochrom_C_asm"/>
    <property type="match status" value="1"/>
</dbReference>
<feature type="transmembrane region" description="Helical" evidence="6">
    <location>
        <begin position="35"/>
        <end position="52"/>
    </location>
</feature>
<dbReference type="GO" id="GO:0005886">
    <property type="term" value="C:plasma membrane"/>
    <property type="evidence" value="ECO:0007669"/>
    <property type="project" value="TreeGrafter"/>
</dbReference>
<feature type="transmembrane region" description="Helical" evidence="6">
    <location>
        <begin position="59"/>
        <end position="80"/>
    </location>
</feature>
<keyword evidence="3" id="KW-0201">Cytochrome c-type biogenesis</keyword>
<reference evidence="8" key="1">
    <citation type="submission" date="2013-08" db="EMBL/GenBank/DDBJ databases">
        <authorList>
            <person name="Mendez C."/>
            <person name="Richter M."/>
            <person name="Ferrer M."/>
            <person name="Sanchez J."/>
        </authorList>
    </citation>
    <scope>NUCLEOTIDE SEQUENCE</scope>
</reference>
<reference evidence="8" key="2">
    <citation type="journal article" date="2014" name="ISME J.">
        <title>Microbial stratification in low pH oxic and suboxic macroscopic growths along an acid mine drainage.</title>
        <authorList>
            <person name="Mendez-Garcia C."/>
            <person name="Mesa V."/>
            <person name="Sprenger R.R."/>
            <person name="Richter M."/>
            <person name="Diez M.S."/>
            <person name="Solano J."/>
            <person name="Bargiela R."/>
            <person name="Golyshina O.V."/>
            <person name="Manteca A."/>
            <person name="Ramos J.L."/>
            <person name="Gallego J.R."/>
            <person name="Llorente I."/>
            <person name="Martins Dos Santos V.A."/>
            <person name="Jensen O.N."/>
            <person name="Pelaez A.I."/>
            <person name="Sanchez J."/>
            <person name="Ferrer M."/>
        </authorList>
    </citation>
    <scope>NUCLEOTIDE SEQUENCE</scope>
</reference>
<feature type="domain" description="Cytochrome c assembly protein" evidence="7">
    <location>
        <begin position="32"/>
        <end position="218"/>
    </location>
</feature>
<evidence type="ECO:0000256" key="5">
    <source>
        <dbReference type="ARBA" id="ARBA00023136"/>
    </source>
</evidence>
<dbReference type="InterPro" id="IPR045062">
    <property type="entry name" value="Cyt_c_biogenesis_CcsA/CcmC"/>
</dbReference>
<evidence type="ECO:0000259" key="7">
    <source>
        <dbReference type="Pfam" id="PF01578"/>
    </source>
</evidence>
<evidence type="ECO:0000256" key="6">
    <source>
        <dbReference type="SAM" id="Phobius"/>
    </source>
</evidence>
<feature type="transmembrane region" description="Helical" evidence="6">
    <location>
        <begin position="181"/>
        <end position="204"/>
    </location>
</feature>
<comment type="caution">
    <text evidence="8">The sequence shown here is derived from an EMBL/GenBank/DDBJ whole genome shotgun (WGS) entry which is preliminary data.</text>
</comment>
<name>T0Y122_9ZZZZ</name>
<evidence type="ECO:0000313" key="8">
    <source>
        <dbReference type="EMBL" id="EQD26678.1"/>
    </source>
</evidence>
<feature type="non-terminal residue" evidence="8">
    <location>
        <position position="1"/>
    </location>
</feature>
<sequence>RWAFFTLAVLTQAAFMGVRWWLAGRIPIQNEFESVLGSAFVGCVIGWFLELWKKNSLFGMAMSFVGFLAMTACFVVPFVLGDHIGANIGKVDGVLNTYWLYIHVNVIISSYALIAASFCMGLTYMGTKLFYHLHPISPAQSMALAGAGGGSGGSGGGAGSDNNVSTLELARRKFLLQLDSANIVILQMAFWFLGTGIILGAVWADYSWGRPWEWDPKE</sequence>
<protein>
    <submittedName>
        <fullName evidence="8">Cytochrome c biogenesis protein CcsA</fullName>
    </submittedName>
</protein>
<comment type="subcellular location">
    <subcellularLocation>
        <location evidence="1">Membrane</location>
        <topology evidence="1">Multi-pass membrane protein</topology>
    </subcellularLocation>
</comment>
<dbReference type="GO" id="GO:0020037">
    <property type="term" value="F:heme binding"/>
    <property type="evidence" value="ECO:0007669"/>
    <property type="project" value="InterPro"/>
</dbReference>
<dbReference type="GO" id="GO:0017004">
    <property type="term" value="P:cytochrome complex assembly"/>
    <property type="evidence" value="ECO:0007669"/>
    <property type="project" value="UniProtKB-KW"/>
</dbReference>
<evidence type="ECO:0000256" key="1">
    <source>
        <dbReference type="ARBA" id="ARBA00004141"/>
    </source>
</evidence>
<gene>
    <name evidence="8" type="ORF">B1A_21805</name>
</gene>
<accession>T0Y122</accession>
<feature type="transmembrane region" description="Helical" evidence="6">
    <location>
        <begin position="100"/>
        <end position="124"/>
    </location>
</feature>